<reference evidence="3 4" key="1">
    <citation type="submission" date="2013-12" db="EMBL/GenBank/DDBJ databases">
        <authorList>
            <person name="Cubeta M."/>
            <person name="Pakala S."/>
            <person name="Fedorova N."/>
            <person name="Thomas E."/>
            <person name="Dean R."/>
            <person name="Jabaji S."/>
            <person name="Neate S."/>
            <person name="Toda T."/>
            <person name="Tavantzis S."/>
            <person name="Vilgalys R."/>
            <person name="Bharathan N."/>
            <person name="Pakala S."/>
            <person name="Losada L.S."/>
            <person name="Zafar N."/>
            <person name="Nierman W."/>
        </authorList>
    </citation>
    <scope>NUCLEOTIDE SEQUENCE [LARGE SCALE GENOMIC DNA]</scope>
    <source>
        <strain evidence="3 4">123E</strain>
    </source>
</reference>
<dbReference type="InterPro" id="IPR036908">
    <property type="entry name" value="RlpA-like_sf"/>
</dbReference>
<feature type="signal peptide" evidence="2">
    <location>
        <begin position="1"/>
        <end position="21"/>
    </location>
</feature>
<keyword evidence="4" id="KW-1185">Reference proteome</keyword>
<evidence type="ECO:0000256" key="2">
    <source>
        <dbReference type="SAM" id="SignalP"/>
    </source>
</evidence>
<dbReference type="PANTHER" id="PTHR31836:SF28">
    <property type="entry name" value="SRCR DOMAIN-CONTAINING PROTEIN-RELATED"/>
    <property type="match status" value="1"/>
</dbReference>
<dbReference type="OrthoDB" id="406505at2759"/>
<dbReference type="Gene3D" id="2.40.40.10">
    <property type="entry name" value="RlpA-like domain"/>
    <property type="match status" value="1"/>
</dbReference>
<evidence type="ECO:0000313" key="4">
    <source>
        <dbReference type="Proteomes" id="UP000027456"/>
    </source>
</evidence>
<dbReference type="SUPFAM" id="SSF50685">
    <property type="entry name" value="Barwin-like endoglucanases"/>
    <property type="match status" value="1"/>
</dbReference>
<protein>
    <submittedName>
        <fullName evidence="3">Putative riboflavin-aldehyde forming enzyme</fullName>
    </submittedName>
</protein>
<comment type="caution">
    <text evidence="3">The sequence shown here is derived from an EMBL/GenBank/DDBJ whole genome shotgun (WGS) entry which is preliminary data.</text>
</comment>
<keyword evidence="1 2" id="KW-0732">Signal</keyword>
<evidence type="ECO:0000313" key="3">
    <source>
        <dbReference type="EMBL" id="KEP52020.1"/>
    </source>
</evidence>
<dbReference type="Proteomes" id="UP000027456">
    <property type="component" value="Unassembled WGS sequence"/>
</dbReference>
<name>A0A074S376_9AGAM</name>
<accession>A0A074S376</accession>
<sequence length="166" mass="17613">MHFPSISIVLTFITAPFLVLASPATPVPLVPAVAPPAGVKLYNATAGYNATHGLPYDKNLHGPLSQRDLQARQAFTGDATYYHVGLGACGGTNGDWEYVVALNAPQWNNGANCYRGITVQAYGKQFNAAIVDLCPGCGYGSLDLTPSLFQAFTSLDVGRFGVTWCK</sequence>
<gene>
    <name evidence="3" type="ORF">V565_051900</name>
</gene>
<dbReference type="EMBL" id="AZST01000129">
    <property type="protein sequence ID" value="KEP52020.1"/>
    <property type="molecule type" value="Genomic_DNA"/>
</dbReference>
<feature type="chain" id="PRO_5001699869" evidence="2">
    <location>
        <begin position="22"/>
        <end position="166"/>
    </location>
</feature>
<dbReference type="HOGENOM" id="CLU_047639_6_0_1"/>
<dbReference type="InterPro" id="IPR051477">
    <property type="entry name" value="Expansin_CellWall"/>
</dbReference>
<dbReference type="AlphaFoldDB" id="A0A074S376"/>
<organism evidence="3 4">
    <name type="scientific">Rhizoctonia solani 123E</name>
    <dbReference type="NCBI Taxonomy" id="1423351"/>
    <lineage>
        <taxon>Eukaryota</taxon>
        <taxon>Fungi</taxon>
        <taxon>Dikarya</taxon>
        <taxon>Basidiomycota</taxon>
        <taxon>Agaricomycotina</taxon>
        <taxon>Agaricomycetes</taxon>
        <taxon>Cantharellales</taxon>
        <taxon>Ceratobasidiaceae</taxon>
        <taxon>Rhizoctonia</taxon>
    </lineage>
</organism>
<evidence type="ECO:0000256" key="1">
    <source>
        <dbReference type="ARBA" id="ARBA00022729"/>
    </source>
</evidence>
<dbReference type="CDD" id="cd22191">
    <property type="entry name" value="DPBB_RlpA_EXP_N-like"/>
    <property type="match status" value="1"/>
</dbReference>
<dbReference type="STRING" id="1423351.A0A074S376"/>
<dbReference type="PANTHER" id="PTHR31836">
    <property type="match status" value="1"/>
</dbReference>
<proteinExistence type="predicted"/>